<evidence type="ECO:0000313" key="2">
    <source>
        <dbReference type="EMBL" id="CAK9161658.1"/>
    </source>
</evidence>
<keyword evidence="3" id="KW-1185">Reference proteome</keyword>
<organism evidence="2 3">
    <name type="scientific">Ilex paraguariensis</name>
    <name type="common">yerba mate</name>
    <dbReference type="NCBI Taxonomy" id="185542"/>
    <lineage>
        <taxon>Eukaryota</taxon>
        <taxon>Viridiplantae</taxon>
        <taxon>Streptophyta</taxon>
        <taxon>Embryophyta</taxon>
        <taxon>Tracheophyta</taxon>
        <taxon>Spermatophyta</taxon>
        <taxon>Magnoliopsida</taxon>
        <taxon>eudicotyledons</taxon>
        <taxon>Gunneridae</taxon>
        <taxon>Pentapetalae</taxon>
        <taxon>asterids</taxon>
        <taxon>campanulids</taxon>
        <taxon>Aquifoliales</taxon>
        <taxon>Aquifoliaceae</taxon>
        <taxon>Ilex</taxon>
    </lineage>
</organism>
<dbReference type="Proteomes" id="UP001642360">
    <property type="component" value="Unassembled WGS sequence"/>
</dbReference>
<evidence type="ECO:0000256" key="1">
    <source>
        <dbReference type="SAM" id="MobiDB-lite"/>
    </source>
</evidence>
<feature type="compositionally biased region" description="Basic and acidic residues" evidence="1">
    <location>
        <begin position="76"/>
        <end position="90"/>
    </location>
</feature>
<protein>
    <submittedName>
        <fullName evidence="2">Uncharacterized protein</fullName>
    </submittedName>
</protein>
<feature type="region of interest" description="Disordered" evidence="1">
    <location>
        <begin position="28"/>
        <end position="90"/>
    </location>
</feature>
<comment type="caution">
    <text evidence="2">The sequence shown here is derived from an EMBL/GenBank/DDBJ whole genome shotgun (WGS) entry which is preliminary data.</text>
</comment>
<proteinExistence type="predicted"/>
<evidence type="ECO:0000313" key="3">
    <source>
        <dbReference type="Proteomes" id="UP001642360"/>
    </source>
</evidence>
<reference evidence="2 3" key="1">
    <citation type="submission" date="2024-02" db="EMBL/GenBank/DDBJ databases">
        <authorList>
            <person name="Vignale AGUSTIN F."/>
            <person name="Sosa J E."/>
            <person name="Modenutti C."/>
        </authorList>
    </citation>
    <scope>NUCLEOTIDE SEQUENCE [LARGE SCALE GENOMIC DNA]</scope>
</reference>
<gene>
    <name evidence="2" type="ORF">ILEXP_LOCUS30479</name>
</gene>
<feature type="compositionally biased region" description="Polar residues" evidence="1">
    <location>
        <begin position="33"/>
        <end position="47"/>
    </location>
</feature>
<dbReference type="AlphaFoldDB" id="A0ABC8SWT9"/>
<name>A0ABC8SWT9_9AQUA</name>
<accession>A0ABC8SWT9</accession>
<feature type="compositionally biased region" description="Basic and acidic residues" evidence="1">
    <location>
        <begin position="50"/>
        <end position="60"/>
    </location>
</feature>
<dbReference type="EMBL" id="CAUOFW020003724">
    <property type="protein sequence ID" value="CAK9161658.1"/>
    <property type="molecule type" value="Genomic_DNA"/>
</dbReference>
<sequence>MSKQYKTHRHRLDKNYFKPHAIIEEAMQHPPLGTSQEDWNYLETPQQPVIEHHPQRHQEEVSDLSLKAYPLVSHGTKREASKEGQQEPEE</sequence>